<protein>
    <submittedName>
        <fullName evidence="3">Peptidase M1 membrane alanine aminopeptidase</fullName>
    </submittedName>
</protein>
<dbReference type="GO" id="GO:0016020">
    <property type="term" value="C:membrane"/>
    <property type="evidence" value="ECO:0007669"/>
    <property type="project" value="TreeGrafter"/>
</dbReference>
<evidence type="ECO:0000256" key="1">
    <source>
        <dbReference type="SAM" id="SignalP"/>
    </source>
</evidence>
<dbReference type="GO" id="GO:0005615">
    <property type="term" value="C:extracellular space"/>
    <property type="evidence" value="ECO:0007669"/>
    <property type="project" value="TreeGrafter"/>
</dbReference>
<feature type="signal peptide" evidence="1">
    <location>
        <begin position="1"/>
        <end position="18"/>
    </location>
</feature>
<accession>A0A6S6U0R6</accession>
<dbReference type="SUPFAM" id="SSF63737">
    <property type="entry name" value="Leukotriene A4 hydrolase N-terminal domain"/>
    <property type="match status" value="1"/>
</dbReference>
<gene>
    <name evidence="3" type="ORF">HELGO_WM22381</name>
</gene>
<feature type="domain" description="Peptidase M1 membrane alanine aminopeptidase" evidence="2">
    <location>
        <begin position="318"/>
        <end position="424"/>
    </location>
</feature>
<dbReference type="InterPro" id="IPR014782">
    <property type="entry name" value="Peptidase_M1_dom"/>
</dbReference>
<sequence length="674" mass="76882">MKHYILTLLMLLTSIVLSFGQTSGASANMTFYHLDVEVSLDKSYIKGNTMCEFVAVEDGVTELTLDLVDQLKVSKVDGAASFKQKDNILSITLAGDPLKKEQRSKVTIYYEGEPPVITDEHGVKKGLVYDTHGKKNNLVIASVCYPNGGSLWFPCKKGLGDKVDSIYIDITIKDTAVAEVFVNPNTKKEEVKDMPIIAVSNGKLEAINVLGEGKKQYQWRHRHRIAPHHVLLAISNFVKSKSGFKGRGYSFPIDFYLFPEKLQESSSMMRRVPEIMACLTNTFGPYPYKDEGFNVTQVGINLGMNGMPTQTNVLLEDMKGTHMYMIVHQMASMWFGNHISPKEWQDAWITEALATYAEAMWQEYKRGLAVYQIILDEKEYFEGGKLYLADKKQYSEERLNKKGMYVIHMLRGIMSDTYFFQTLKAITSGKKMSSKGSKTYLSTENFRKIAEYYASENIEVDYKYFFDQWIRGEYFPVYEVGYSINNGSISLNIIQEELETSPSTFNMPYKIEIELEDGSIIKKTINTDQNNDSFKDADQYFEIPVSGSVKSVRFDPDNWIFKDLKFVRKVLNDRYILEDLSITTSNHRRKVQVAYTVPKKQDISIELFEVADGVSLLEDKSVDLQTFSKESGAQSHSFKIPLSYNSRGVYKIVVSGKGETFSKVLRLKRIKEIF</sequence>
<dbReference type="GO" id="GO:0005737">
    <property type="term" value="C:cytoplasm"/>
    <property type="evidence" value="ECO:0007669"/>
    <property type="project" value="TreeGrafter"/>
</dbReference>
<dbReference type="Pfam" id="PF01433">
    <property type="entry name" value="Peptidase_M1"/>
    <property type="match status" value="1"/>
</dbReference>
<dbReference type="EMBL" id="CACVAQ010000424">
    <property type="protein sequence ID" value="CAA6828195.1"/>
    <property type="molecule type" value="Genomic_DNA"/>
</dbReference>
<dbReference type="SUPFAM" id="SSF55486">
    <property type="entry name" value="Metalloproteases ('zincins'), catalytic domain"/>
    <property type="match status" value="1"/>
</dbReference>
<name>A0A6S6U0R6_9BACT</name>
<dbReference type="Gene3D" id="1.10.390.10">
    <property type="entry name" value="Neutral Protease Domain 2"/>
    <property type="match status" value="1"/>
</dbReference>
<dbReference type="PANTHER" id="PTHR11533:SF174">
    <property type="entry name" value="PUROMYCIN-SENSITIVE AMINOPEPTIDASE-RELATED"/>
    <property type="match status" value="1"/>
</dbReference>
<dbReference type="GO" id="GO:0008270">
    <property type="term" value="F:zinc ion binding"/>
    <property type="evidence" value="ECO:0007669"/>
    <property type="project" value="InterPro"/>
</dbReference>
<keyword evidence="1" id="KW-0732">Signal</keyword>
<keyword evidence="3" id="KW-0378">Hydrolase</keyword>
<dbReference type="InterPro" id="IPR050344">
    <property type="entry name" value="Peptidase_M1_aminopeptidases"/>
</dbReference>
<dbReference type="GO" id="GO:0070006">
    <property type="term" value="F:metalloaminopeptidase activity"/>
    <property type="evidence" value="ECO:0007669"/>
    <property type="project" value="TreeGrafter"/>
</dbReference>
<dbReference type="GO" id="GO:0043171">
    <property type="term" value="P:peptide catabolic process"/>
    <property type="evidence" value="ECO:0007669"/>
    <property type="project" value="TreeGrafter"/>
</dbReference>
<dbReference type="AlphaFoldDB" id="A0A6S6U0R6"/>
<keyword evidence="3" id="KW-0645">Protease</keyword>
<evidence type="ECO:0000259" key="2">
    <source>
        <dbReference type="Pfam" id="PF01433"/>
    </source>
</evidence>
<feature type="chain" id="PRO_5027599344" evidence="1">
    <location>
        <begin position="19"/>
        <end position="674"/>
    </location>
</feature>
<evidence type="ECO:0000313" key="3">
    <source>
        <dbReference type="EMBL" id="CAA6828195.1"/>
    </source>
</evidence>
<dbReference type="GO" id="GO:0042277">
    <property type="term" value="F:peptide binding"/>
    <property type="evidence" value="ECO:0007669"/>
    <property type="project" value="TreeGrafter"/>
</dbReference>
<keyword evidence="3" id="KW-0031">Aminopeptidase</keyword>
<dbReference type="PANTHER" id="PTHR11533">
    <property type="entry name" value="PROTEASE M1 ZINC METALLOPROTEASE"/>
    <property type="match status" value="1"/>
</dbReference>
<dbReference type="InterPro" id="IPR042097">
    <property type="entry name" value="Aminopeptidase_N-like_N_sf"/>
</dbReference>
<organism evidence="3">
    <name type="scientific">uncultured Aureispira sp</name>
    <dbReference type="NCBI Taxonomy" id="1331704"/>
    <lineage>
        <taxon>Bacteria</taxon>
        <taxon>Pseudomonadati</taxon>
        <taxon>Bacteroidota</taxon>
        <taxon>Saprospiria</taxon>
        <taxon>Saprospirales</taxon>
        <taxon>Saprospiraceae</taxon>
        <taxon>Aureispira</taxon>
        <taxon>environmental samples</taxon>
    </lineage>
</organism>
<dbReference type="Gene3D" id="2.60.40.1730">
    <property type="entry name" value="tricorn interacting facor f3 domain"/>
    <property type="match status" value="1"/>
</dbReference>
<proteinExistence type="predicted"/>
<dbReference type="InterPro" id="IPR027268">
    <property type="entry name" value="Peptidase_M4/M1_CTD_sf"/>
</dbReference>
<reference evidence="3" key="1">
    <citation type="submission" date="2020-01" db="EMBL/GenBank/DDBJ databases">
        <authorList>
            <person name="Meier V. D."/>
            <person name="Meier V D."/>
        </authorList>
    </citation>
    <scope>NUCLEOTIDE SEQUENCE</scope>
    <source>
        <strain evidence="3">HLG_WM_MAG_10</strain>
    </source>
</reference>